<gene>
    <name evidence="9" type="ORF">CONLIGDRAFT_606429</name>
</gene>
<dbReference type="Proteomes" id="UP000182658">
    <property type="component" value="Unassembled WGS sequence"/>
</dbReference>
<evidence type="ECO:0000256" key="1">
    <source>
        <dbReference type="ARBA" id="ARBA00001255"/>
    </source>
</evidence>
<dbReference type="PANTHER" id="PTHR11452:SF75">
    <property type="entry name" value="ALPHA-GALACTOSIDASE MEL1"/>
    <property type="match status" value="1"/>
</dbReference>
<evidence type="ECO:0000256" key="5">
    <source>
        <dbReference type="ARBA" id="ARBA00022801"/>
    </source>
</evidence>
<name>A0A1J7J594_9PEZI</name>
<keyword evidence="4" id="KW-0732">Signal</keyword>
<dbReference type="AlphaFoldDB" id="A0A1J7J594"/>
<dbReference type="InterPro" id="IPR013785">
    <property type="entry name" value="Aldolase_TIM"/>
</dbReference>
<accession>A0A1J7J594</accession>
<dbReference type="PANTHER" id="PTHR11452">
    <property type="entry name" value="ALPHA-GALACTOSIDASE/ALPHA-N-ACETYLGALACTOSAMINIDASE"/>
    <property type="match status" value="1"/>
</dbReference>
<evidence type="ECO:0000256" key="7">
    <source>
        <dbReference type="RuleBase" id="RU361168"/>
    </source>
</evidence>
<organism evidence="9 10">
    <name type="scientific">Coniochaeta ligniaria NRRL 30616</name>
    <dbReference type="NCBI Taxonomy" id="1408157"/>
    <lineage>
        <taxon>Eukaryota</taxon>
        <taxon>Fungi</taxon>
        <taxon>Dikarya</taxon>
        <taxon>Ascomycota</taxon>
        <taxon>Pezizomycotina</taxon>
        <taxon>Sordariomycetes</taxon>
        <taxon>Sordariomycetidae</taxon>
        <taxon>Coniochaetales</taxon>
        <taxon>Coniochaetaceae</taxon>
        <taxon>Coniochaeta</taxon>
    </lineage>
</organism>
<keyword evidence="6 7" id="KW-0326">Glycosidase</keyword>
<evidence type="ECO:0000259" key="8">
    <source>
        <dbReference type="Pfam" id="PF17801"/>
    </source>
</evidence>
<dbReference type="FunFam" id="3.20.20.70:FF:000197">
    <property type="entry name" value="Alpha-galactosidase"/>
    <property type="match status" value="1"/>
</dbReference>
<dbReference type="SUPFAM" id="SSF51011">
    <property type="entry name" value="Glycosyl hydrolase domain"/>
    <property type="match status" value="1"/>
</dbReference>
<dbReference type="OrthoDB" id="5795902at2759"/>
<evidence type="ECO:0000313" key="9">
    <source>
        <dbReference type="EMBL" id="OIW22658.1"/>
    </source>
</evidence>
<dbReference type="Pfam" id="PF17801">
    <property type="entry name" value="Melibiase_C"/>
    <property type="match status" value="1"/>
</dbReference>
<dbReference type="CDD" id="cd04081">
    <property type="entry name" value="CBM35_galactosidase-like"/>
    <property type="match status" value="1"/>
</dbReference>
<dbReference type="InterPro" id="IPR002241">
    <property type="entry name" value="Glyco_hydro_27"/>
</dbReference>
<dbReference type="EC" id="3.2.1.22" evidence="3 7"/>
<evidence type="ECO:0000256" key="3">
    <source>
        <dbReference type="ARBA" id="ARBA00012755"/>
    </source>
</evidence>
<proteinExistence type="inferred from homology"/>
<dbReference type="Gene3D" id="2.60.40.1180">
    <property type="entry name" value="Golgi alpha-mannosidase II"/>
    <property type="match status" value="1"/>
</dbReference>
<dbReference type="STRING" id="1408157.A0A1J7J594"/>
<keyword evidence="7" id="KW-1015">Disulfide bond</keyword>
<dbReference type="GO" id="GO:0004557">
    <property type="term" value="F:alpha-galactosidase activity"/>
    <property type="evidence" value="ECO:0007669"/>
    <property type="project" value="UniProtKB-EC"/>
</dbReference>
<dbReference type="SUPFAM" id="SSF51445">
    <property type="entry name" value="(Trans)glycosidases"/>
    <property type="match status" value="1"/>
</dbReference>
<comment type="similarity">
    <text evidence="2 7">Belongs to the glycosyl hydrolase 27 family.</text>
</comment>
<dbReference type="Gene3D" id="2.60.120.260">
    <property type="entry name" value="Galactose-binding domain-like"/>
    <property type="match status" value="1"/>
</dbReference>
<evidence type="ECO:0000256" key="4">
    <source>
        <dbReference type="ARBA" id="ARBA00022729"/>
    </source>
</evidence>
<dbReference type="InterPro" id="IPR017853">
    <property type="entry name" value="GH"/>
</dbReference>
<evidence type="ECO:0000313" key="10">
    <source>
        <dbReference type="Proteomes" id="UP000182658"/>
    </source>
</evidence>
<sequence length="528" mass="56659">MGWNSYNAYGCDNPGPTEAILKANAQGLVTLGFDKLGYKYVTPDCGWDANYRDSSGRQVWNATRFPSGGKALGDYLHGLGLKFGVYSGAGYYQCGSTDLPASLNHETTDAATFVSWGADSLKYDNCYSTSNTTMVDYTSEGTGSPTRFQTMASALAATSRDIVFQVCQWGVGQDIGTWASKIADSWRISNDISDNWLSIWRITNQVVPYYQHTTIGAYPDMDMLIVGLKVLSEEEERFHFGMWAINKSPLIIGAPVDSTKTPSSSLAILENKEVIAINQDPLGKQVQLVRRYTEEEWDVWAGELSGSRMVVALANWKSGSSCVSVDLGAVLGISSATARDVWAAKDIGAISGTYQKTLKAHQLHILVLSNIVKSPVTPKPAGYYNATEAKLSGSAAKVACSSGQCLPAYSKVSNIGQGAAAAAVTFNNISASTSGKKLLGVDFINYDVALSNAWSGGTNTRNMTIAVNGGKAKRWAFPISGGDWYETSRLMVEVDGFKAGGSNQVVFHAYSSGTYAPDLVGFEVFDSA</sequence>
<evidence type="ECO:0000256" key="6">
    <source>
        <dbReference type="ARBA" id="ARBA00023295"/>
    </source>
</evidence>
<dbReference type="GO" id="GO:0005975">
    <property type="term" value="P:carbohydrate metabolic process"/>
    <property type="evidence" value="ECO:0007669"/>
    <property type="project" value="InterPro"/>
</dbReference>
<reference evidence="9 10" key="1">
    <citation type="submission" date="2016-10" db="EMBL/GenBank/DDBJ databases">
        <title>Draft genome sequence of Coniochaeta ligniaria NRRL30616, a lignocellulolytic fungus for bioabatement of inhibitors in plant biomass hydrolysates.</title>
        <authorList>
            <consortium name="DOE Joint Genome Institute"/>
            <person name="Jimenez D.J."/>
            <person name="Hector R.E."/>
            <person name="Riley R."/>
            <person name="Sun H."/>
            <person name="Grigoriev I.V."/>
            <person name="Van Elsas J.D."/>
            <person name="Nichols N.N."/>
        </authorList>
    </citation>
    <scope>NUCLEOTIDE SEQUENCE [LARGE SCALE GENOMIC DNA]</scope>
    <source>
        <strain evidence="9 10">NRRL 30616</strain>
    </source>
</reference>
<comment type="catalytic activity">
    <reaction evidence="1 7">
        <text>Hydrolysis of terminal, non-reducing alpha-D-galactose residues in alpha-D-galactosides, including galactose oligosaccharides, galactomannans and galactolipids.</text>
        <dbReference type="EC" id="3.2.1.22"/>
    </reaction>
</comment>
<keyword evidence="10" id="KW-1185">Reference proteome</keyword>
<dbReference type="CDD" id="cd14792">
    <property type="entry name" value="GH27"/>
    <property type="match status" value="1"/>
</dbReference>
<dbReference type="InParanoid" id="A0A1J7J594"/>
<evidence type="ECO:0000256" key="2">
    <source>
        <dbReference type="ARBA" id="ARBA00009743"/>
    </source>
</evidence>
<keyword evidence="5 7" id="KW-0378">Hydrolase</keyword>
<dbReference type="Pfam" id="PF16499">
    <property type="entry name" value="Melibiase_2"/>
    <property type="match status" value="1"/>
</dbReference>
<dbReference type="PRINTS" id="PR00740">
    <property type="entry name" value="GLHYDRLASE27"/>
</dbReference>
<dbReference type="EMBL" id="KV875111">
    <property type="protein sequence ID" value="OIW22658.1"/>
    <property type="molecule type" value="Genomic_DNA"/>
</dbReference>
<dbReference type="InterPro" id="IPR041233">
    <property type="entry name" value="Melibiase_C"/>
</dbReference>
<protein>
    <recommendedName>
        <fullName evidence="3 7">Alpha-galactosidase</fullName>
        <ecNumber evidence="3 7">3.2.1.22</ecNumber>
    </recommendedName>
    <alternativeName>
        <fullName evidence="7">Melibiase</fullName>
    </alternativeName>
</protein>
<dbReference type="Gene3D" id="3.20.20.70">
    <property type="entry name" value="Aldolase class I"/>
    <property type="match status" value="1"/>
</dbReference>
<feature type="domain" description="Alpha galactosidase C-terminal" evidence="8">
    <location>
        <begin position="295"/>
        <end position="367"/>
    </location>
</feature>
<dbReference type="InterPro" id="IPR013780">
    <property type="entry name" value="Glyco_hydro_b"/>
</dbReference>